<organism evidence="1 2">
    <name type="scientific">Candidatus Amesbacteria bacterium GW2011_GWA1_47_20</name>
    <dbReference type="NCBI Taxonomy" id="1618354"/>
    <lineage>
        <taxon>Bacteria</taxon>
        <taxon>Candidatus Amesiibacteriota</taxon>
    </lineage>
</organism>
<name>A0A0G1VI95_9BACT</name>
<dbReference type="Proteomes" id="UP000034565">
    <property type="component" value="Unassembled WGS sequence"/>
</dbReference>
<accession>A0A0G1VI95</accession>
<dbReference type="AlphaFoldDB" id="A0A0G1VI95"/>
<dbReference type="EMBL" id="LCOA01000010">
    <property type="protein sequence ID" value="KKU69775.1"/>
    <property type="molecule type" value="Genomic_DNA"/>
</dbReference>
<comment type="caution">
    <text evidence="1">The sequence shown here is derived from an EMBL/GenBank/DDBJ whole genome shotgun (WGS) entry which is preliminary data.</text>
</comment>
<protein>
    <submittedName>
        <fullName evidence="1">Uncharacterized protein</fullName>
    </submittedName>
</protein>
<evidence type="ECO:0000313" key="1">
    <source>
        <dbReference type="EMBL" id="KKU69775.1"/>
    </source>
</evidence>
<proteinExistence type="predicted"/>
<evidence type="ECO:0000313" key="2">
    <source>
        <dbReference type="Proteomes" id="UP000034565"/>
    </source>
</evidence>
<sequence>MDKRELAQKLKELVYSTPPCQDCIGYGQCTFMSAVLAALDLHNPRRLIALGWQSKFSDVCPSTPEVRRLLTAYLQSQNH</sequence>
<gene>
    <name evidence="1" type="ORF">UX92_C0010G0016</name>
</gene>
<reference evidence="1 2" key="1">
    <citation type="journal article" date="2015" name="Nature">
        <title>rRNA introns, odd ribosomes, and small enigmatic genomes across a large radiation of phyla.</title>
        <authorList>
            <person name="Brown C.T."/>
            <person name="Hug L.A."/>
            <person name="Thomas B.C."/>
            <person name="Sharon I."/>
            <person name="Castelle C.J."/>
            <person name="Singh A."/>
            <person name="Wilkins M.J."/>
            <person name="Williams K.H."/>
            <person name="Banfield J.F."/>
        </authorList>
    </citation>
    <scope>NUCLEOTIDE SEQUENCE [LARGE SCALE GENOMIC DNA]</scope>
</reference>